<dbReference type="EMBL" id="CP003280">
    <property type="protein sequence ID" value="AFL81773.1"/>
    <property type="molecule type" value="Genomic_DNA"/>
</dbReference>
<keyword evidence="2" id="KW-1185">Reference proteome</keyword>
<dbReference type="HOGENOM" id="CLU_749315_0_0_10"/>
<gene>
    <name evidence="1" type="ordered locus">Aeqsu_2313</name>
</gene>
<reference evidence="1 2" key="1">
    <citation type="submission" date="2012-06" db="EMBL/GenBank/DDBJ databases">
        <title>The complete genome of Aequorivita sublithincola DSM 14238.</title>
        <authorList>
            <consortium name="US DOE Joint Genome Institute (JGI-PGF)"/>
            <person name="Lucas S."/>
            <person name="Copeland A."/>
            <person name="Lapidus A."/>
            <person name="Goodwin L."/>
            <person name="Pitluck S."/>
            <person name="Peters L."/>
            <person name="Munk A.C.C."/>
            <person name="Kyrpides N."/>
            <person name="Mavromatis K."/>
            <person name="Pagani I."/>
            <person name="Ivanova N."/>
            <person name="Ovchinnikova G."/>
            <person name="Zeytun A."/>
            <person name="Detter J.C."/>
            <person name="Han C."/>
            <person name="Land M."/>
            <person name="Hauser L."/>
            <person name="Markowitz V."/>
            <person name="Cheng J.-F."/>
            <person name="Hugenholtz P."/>
            <person name="Woyke T."/>
            <person name="Wu D."/>
            <person name="Tindall B."/>
            <person name="Faehnrich R."/>
            <person name="Brambilla E."/>
            <person name="Klenk H.-P."/>
            <person name="Eisen J.A."/>
        </authorList>
    </citation>
    <scope>NUCLEOTIDE SEQUENCE [LARGE SCALE GENOMIC DNA]</scope>
    <source>
        <strain evidence="2">DSM 14238 / LMG 21431 / ACAM 643 / 9-3</strain>
    </source>
</reference>
<evidence type="ECO:0000313" key="2">
    <source>
        <dbReference type="Proteomes" id="UP000006049"/>
    </source>
</evidence>
<evidence type="ECO:0000313" key="1">
    <source>
        <dbReference type="EMBL" id="AFL81773.1"/>
    </source>
</evidence>
<dbReference type="RefSeq" id="WP_014783024.1">
    <property type="nucleotide sequence ID" value="NC_018013.1"/>
</dbReference>
<sequence>MKKNFTLILAFLISSIVFGQKITFNHFSSTAENLKRYLLNSGDYISSGNADLPYFQGKEDSKNIKFYKSTGVTVIFDFKTDSEYLSIVHDIQNNAEFRFQFCTDKNESIVYNYETYVGNKIRFNFSEMRISLEFPSELNNFIDENSDLTTVFVCKSDNSYAFHTNLKCSGLANCKSEISKTDIRSAKKSNYKICEICTDDSYSKERISEKYNTVFPNDNENVDSKSNTQISEKEDKNIFDLMGYPIIAFNKNMRSYTVSIRNKKNGIEEKEKMIEPNINNPHYISIASDKDKGGRLTIKNKNYKDIIIDFTKVYQLPYEDGGTPYYFITENKNYSIYYVDNNNSNDFLFIEINQDADNGISIDFGISEI</sequence>
<name>I3YXQ5_AEQSU</name>
<dbReference type="Proteomes" id="UP000006049">
    <property type="component" value="Chromosome"/>
</dbReference>
<accession>I3YXQ5</accession>
<proteinExistence type="predicted"/>
<dbReference type="AlphaFoldDB" id="I3YXQ5"/>
<dbReference type="OrthoDB" id="885042at2"/>
<organism evidence="1 2">
    <name type="scientific">Aequorivita sublithincola (strain DSM 14238 / LMG 21431 / ACAM 643 / 9-3)</name>
    <dbReference type="NCBI Taxonomy" id="746697"/>
    <lineage>
        <taxon>Bacteria</taxon>
        <taxon>Pseudomonadati</taxon>
        <taxon>Bacteroidota</taxon>
        <taxon>Flavobacteriia</taxon>
        <taxon>Flavobacteriales</taxon>
        <taxon>Flavobacteriaceae</taxon>
        <taxon>Aequorivita</taxon>
    </lineage>
</organism>
<dbReference type="STRING" id="746697.Aeqsu_2313"/>
<protein>
    <submittedName>
        <fullName evidence="1">Uncharacterized protein</fullName>
    </submittedName>
</protein>
<dbReference type="KEGG" id="asl:Aeqsu_2313"/>